<keyword evidence="2" id="KW-1185">Reference proteome</keyword>
<name>I6ZE97_MYCWM</name>
<dbReference type="PATRIC" id="fig|1197325.3.peg.95"/>
<dbReference type="KEGG" id="mwe:WEN_00425"/>
<accession>I6ZE97</accession>
<evidence type="ECO:0000313" key="1">
    <source>
        <dbReference type="EMBL" id="AFN64892.1"/>
    </source>
</evidence>
<sequence length="63" mass="7171">MWLASSAFSVIFWIILFFSYSVRENPNKLFIPPSSGLEIISENCLSERKANSKGLSIEFLKTL</sequence>
<protein>
    <submittedName>
        <fullName evidence="1">Uncharacterized protein</fullName>
    </submittedName>
</protein>
<reference evidence="1 2" key="1">
    <citation type="journal article" date="2012" name="J. Bacteriol.">
        <title>Complete genome sequence of Mycoplasma wenyonii strain Massachusetts.</title>
        <authorList>
            <person name="Dos Santos A.P."/>
            <person name="Guimaraes A.M."/>
            <person name="do Nascimento N.C."/>
            <person name="Sanmiguel P.J."/>
            <person name="Messick J.B."/>
        </authorList>
    </citation>
    <scope>NUCLEOTIDE SEQUENCE [LARGE SCALE GENOMIC DNA]</scope>
    <source>
        <strain evidence="1 2">Massachusetts</strain>
    </source>
</reference>
<dbReference type="HOGENOM" id="CLU_2881147_0_0_14"/>
<organism evidence="1 2">
    <name type="scientific">Mycoplasma wenyonii (strain Massachusetts)</name>
    <name type="common">Eperythrozoon wenyonii</name>
    <dbReference type="NCBI Taxonomy" id="1197325"/>
    <lineage>
        <taxon>Bacteria</taxon>
        <taxon>Bacillati</taxon>
        <taxon>Mycoplasmatota</taxon>
        <taxon>Mollicutes</taxon>
        <taxon>Mycoplasmataceae</taxon>
        <taxon>Mycoplasma</taxon>
    </lineage>
</organism>
<dbReference type="AlphaFoldDB" id="I6ZE97"/>
<dbReference type="Proteomes" id="UP000009005">
    <property type="component" value="Chromosome"/>
</dbReference>
<gene>
    <name evidence="1" type="ordered locus">WEN_00425</name>
</gene>
<proteinExistence type="predicted"/>
<dbReference type="EMBL" id="CP003703">
    <property type="protein sequence ID" value="AFN64892.1"/>
    <property type="molecule type" value="Genomic_DNA"/>
</dbReference>
<evidence type="ECO:0000313" key="2">
    <source>
        <dbReference type="Proteomes" id="UP000009005"/>
    </source>
</evidence>